<proteinExistence type="predicted"/>
<gene>
    <name evidence="2" type="ORF">BECKMB1821H_GA0114242_103230</name>
    <name evidence="1" type="ORF">BECKMB1821I_GA0114274_103826</name>
</gene>
<protein>
    <submittedName>
        <fullName evidence="1">Uncharacterized protein</fullName>
    </submittedName>
</protein>
<organism evidence="1">
    <name type="scientific">Candidatus Kentrum sp. MB</name>
    <dbReference type="NCBI Taxonomy" id="2138164"/>
    <lineage>
        <taxon>Bacteria</taxon>
        <taxon>Pseudomonadati</taxon>
        <taxon>Pseudomonadota</taxon>
        <taxon>Gammaproteobacteria</taxon>
        <taxon>Candidatus Kentrum</taxon>
    </lineage>
</organism>
<reference evidence="1" key="1">
    <citation type="submission" date="2019-02" db="EMBL/GenBank/DDBJ databases">
        <authorList>
            <person name="Gruber-Vodicka R. H."/>
            <person name="Seah K. B. B."/>
        </authorList>
    </citation>
    <scope>NUCLEOTIDE SEQUENCE</scope>
    <source>
        <strain evidence="2">BECK_BZ198</strain>
        <strain evidence="1">BECK_BZ199</strain>
    </source>
</reference>
<dbReference type="AlphaFoldDB" id="A0A450XUK7"/>
<sequence>MRFPQQQLTDTKTFVWVYQLLRENCISPGMIDNSFVMAFDKNAISMANTQFFVCAWAYF</sequence>
<dbReference type="EMBL" id="CAADGH010000032">
    <property type="protein sequence ID" value="VFK75821.1"/>
    <property type="molecule type" value="Genomic_DNA"/>
</dbReference>
<name>A0A450XUK7_9GAMM</name>
<accession>A0A450XUK7</accession>
<evidence type="ECO:0000313" key="2">
    <source>
        <dbReference type="EMBL" id="VFK75821.1"/>
    </source>
</evidence>
<dbReference type="EMBL" id="CAADFQ010000038">
    <property type="protein sequence ID" value="VFK32955.1"/>
    <property type="molecule type" value="Genomic_DNA"/>
</dbReference>
<evidence type="ECO:0000313" key="1">
    <source>
        <dbReference type="EMBL" id="VFK32955.1"/>
    </source>
</evidence>